<dbReference type="AlphaFoldDB" id="A0A0E9VPF8"/>
<reference evidence="1" key="2">
    <citation type="journal article" date="2015" name="Fish Shellfish Immunol.">
        <title>Early steps in the European eel (Anguilla anguilla)-Vibrio vulnificus interaction in the gills: Role of the RtxA13 toxin.</title>
        <authorList>
            <person name="Callol A."/>
            <person name="Pajuelo D."/>
            <person name="Ebbesson L."/>
            <person name="Teles M."/>
            <person name="MacKenzie S."/>
            <person name="Amaro C."/>
        </authorList>
    </citation>
    <scope>NUCLEOTIDE SEQUENCE</scope>
</reference>
<reference evidence="1" key="1">
    <citation type="submission" date="2014-11" db="EMBL/GenBank/DDBJ databases">
        <authorList>
            <person name="Amaro Gonzalez C."/>
        </authorList>
    </citation>
    <scope>NUCLEOTIDE SEQUENCE</scope>
</reference>
<accession>A0A0E9VPF8</accession>
<name>A0A0E9VPF8_ANGAN</name>
<proteinExistence type="predicted"/>
<dbReference type="EMBL" id="GBXM01028625">
    <property type="protein sequence ID" value="JAH79952.1"/>
    <property type="molecule type" value="Transcribed_RNA"/>
</dbReference>
<evidence type="ECO:0000313" key="1">
    <source>
        <dbReference type="EMBL" id="JAH79952.1"/>
    </source>
</evidence>
<organism evidence="1">
    <name type="scientific">Anguilla anguilla</name>
    <name type="common">European freshwater eel</name>
    <name type="synonym">Muraena anguilla</name>
    <dbReference type="NCBI Taxonomy" id="7936"/>
    <lineage>
        <taxon>Eukaryota</taxon>
        <taxon>Metazoa</taxon>
        <taxon>Chordata</taxon>
        <taxon>Craniata</taxon>
        <taxon>Vertebrata</taxon>
        <taxon>Euteleostomi</taxon>
        <taxon>Actinopterygii</taxon>
        <taxon>Neopterygii</taxon>
        <taxon>Teleostei</taxon>
        <taxon>Anguilliformes</taxon>
        <taxon>Anguillidae</taxon>
        <taxon>Anguilla</taxon>
    </lineage>
</organism>
<protein>
    <submittedName>
        <fullName evidence="1">Uncharacterized protein</fullName>
    </submittedName>
</protein>
<sequence length="33" mass="3475">MQVVALIQPCQVRRDVGGKAGEVAQVTQDHGLA</sequence>